<dbReference type="Proteomes" id="UP000003494">
    <property type="component" value="Unassembled WGS sequence"/>
</dbReference>
<protein>
    <submittedName>
        <fullName evidence="1">Uncharacterized protein</fullName>
    </submittedName>
</protein>
<organism evidence="1 2">
    <name type="scientific">Shuttleworthella satelles DSM 14600</name>
    <dbReference type="NCBI Taxonomy" id="626523"/>
    <lineage>
        <taxon>Bacteria</taxon>
        <taxon>Bacillati</taxon>
        <taxon>Bacillota</taxon>
        <taxon>Clostridia</taxon>
        <taxon>Lachnospirales</taxon>
        <taxon>Lachnospiraceae</taxon>
        <taxon>Shuttleworthella</taxon>
    </lineage>
</organism>
<proteinExistence type="predicted"/>
<dbReference type="STRING" id="626523.GCWU000342_00341"/>
<dbReference type="AlphaFoldDB" id="C4G8P5"/>
<reference evidence="1" key="1">
    <citation type="submission" date="2009-04" db="EMBL/GenBank/DDBJ databases">
        <authorList>
            <person name="Weinstock G."/>
            <person name="Sodergren E."/>
            <person name="Clifton S."/>
            <person name="Fulton L."/>
            <person name="Fulton B."/>
            <person name="Courtney L."/>
            <person name="Fronick C."/>
            <person name="Harrison M."/>
            <person name="Strong C."/>
            <person name="Farmer C."/>
            <person name="Delahaunty K."/>
            <person name="Markovic C."/>
            <person name="Hall O."/>
            <person name="Minx P."/>
            <person name="Tomlinson C."/>
            <person name="Mitreva M."/>
            <person name="Nelson J."/>
            <person name="Hou S."/>
            <person name="Wollam A."/>
            <person name="Pepin K.H."/>
            <person name="Johnson M."/>
            <person name="Bhonagiri V."/>
            <person name="Nash W.E."/>
            <person name="Warren W."/>
            <person name="Chinwalla A."/>
            <person name="Mardis E.R."/>
            <person name="Wilson R.K."/>
        </authorList>
    </citation>
    <scope>NUCLEOTIDE SEQUENCE [LARGE SCALE GENOMIC DNA]</scope>
    <source>
        <strain evidence="1">DSM 14600</strain>
    </source>
</reference>
<dbReference type="EMBL" id="ACIP02000001">
    <property type="protein sequence ID" value="EEP28991.1"/>
    <property type="molecule type" value="Genomic_DNA"/>
</dbReference>
<accession>C4G8P5</accession>
<keyword evidence="2" id="KW-1185">Reference proteome</keyword>
<sequence>MIGIVISARTCFFFNLSMASSIPSSGPGEILSYWSLMIAADLSPFLNR</sequence>
<evidence type="ECO:0000313" key="1">
    <source>
        <dbReference type="EMBL" id="EEP28991.1"/>
    </source>
</evidence>
<evidence type="ECO:0000313" key="2">
    <source>
        <dbReference type="Proteomes" id="UP000003494"/>
    </source>
</evidence>
<dbReference type="HOGENOM" id="CLU_3157775_0_0_9"/>
<comment type="caution">
    <text evidence="1">The sequence shown here is derived from an EMBL/GenBank/DDBJ whole genome shotgun (WGS) entry which is preliminary data.</text>
</comment>
<gene>
    <name evidence="1" type="ORF">GCWU000342_00341</name>
</gene>
<name>C4G8P5_9FIRM</name>